<accession>L2GYE0</accession>
<dbReference type="InterPro" id="IPR012675">
    <property type="entry name" value="Beta-grasp_dom_sf"/>
</dbReference>
<dbReference type="VEuPathDB" id="MicrosporidiaDB:VCUG_00139"/>
<protein>
    <recommendedName>
        <fullName evidence="5">Ubiquitin-related modifier 1</fullName>
    </recommendedName>
</protein>
<dbReference type="InterPro" id="IPR015221">
    <property type="entry name" value="Urm1"/>
</dbReference>
<comment type="pathway">
    <text evidence="5">tRNA modification; 5-methoxycarbonylmethyl-2-thiouridine-tRNA biosynthesis.</text>
</comment>
<dbReference type="HOGENOM" id="CLU_2499589_0_0_1"/>
<evidence type="ECO:0000256" key="5">
    <source>
        <dbReference type="RuleBase" id="RU361182"/>
    </source>
</evidence>
<evidence type="ECO:0000256" key="4">
    <source>
        <dbReference type="ARBA" id="ARBA00022786"/>
    </source>
</evidence>
<keyword evidence="3 5" id="KW-0819">tRNA processing</keyword>
<dbReference type="SUPFAM" id="SSF54285">
    <property type="entry name" value="MoaD/ThiS"/>
    <property type="match status" value="1"/>
</dbReference>
<evidence type="ECO:0000256" key="3">
    <source>
        <dbReference type="ARBA" id="ARBA00022694"/>
    </source>
</evidence>
<dbReference type="RefSeq" id="XP_008073163.1">
    <property type="nucleotide sequence ID" value="XM_008074972.1"/>
</dbReference>
<evidence type="ECO:0000313" key="7">
    <source>
        <dbReference type="Proteomes" id="UP000011081"/>
    </source>
</evidence>
<comment type="subcellular location">
    <subcellularLocation>
        <location evidence="5">Cytoplasm</location>
    </subcellularLocation>
</comment>
<keyword evidence="7" id="KW-1185">Reference proteome</keyword>
<gene>
    <name evidence="6" type="ORF">VCUG_00139</name>
</gene>
<keyword evidence="4" id="KW-0833">Ubl conjugation pathway</keyword>
<evidence type="ECO:0000256" key="2">
    <source>
        <dbReference type="ARBA" id="ARBA00022499"/>
    </source>
</evidence>
<reference evidence="7" key="1">
    <citation type="submission" date="2011-03" db="EMBL/GenBank/DDBJ databases">
        <title>The genome sequence of Vavraia culicis strain floridensis.</title>
        <authorList>
            <consortium name="The Broad Institute Genome Sequencing Platform"/>
            <person name="Cuomo C."/>
            <person name="Becnel J."/>
            <person name="Sanscrainte N."/>
            <person name="Young S.K."/>
            <person name="Zeng Q."/>
            <person name="Gargeya S."/>
            <person name="Fitzgerald M."/>
            <person name="Haas B."/>
            <person name="Abouelleil A."/>
            <person name="Alvarado L."/>
            <person name="Arachchi H.M."/>
            <person name="Berlin A."/>
            <person name="Chapman S.B."/>
            <person name="Gearin G."/>
            <person name="Goldberg J."/>
            <person name="Griggs A."/>
            <person name="Gujja S."/>
            <person name="Hansen M."/>
            <person name="Heiman D."/>
            <person name="Howarth C."/>
            <person name="Larimer J."/>
            <person name="Lui A."/>
            <person name="MacDonald P.J.P."/>
            <person name="McCowen C."/>
            <person name="Montmayeur A."/>
            <person name="Murphy C."/>
            <person name="Neiman D."/>
            <person name="Pearson M."/>
            <person name="Priest M."/>
            <person name="Roberts A."/>
            <person name="Saif S."/>
            <person name="Shea T."/>
            <person name="Sisk P."/>
            <person name="Stolte C."/>
            <person name="Sykes S."/>
            <person name="Wortman J."/>
            <person name="Nusbaum C."/>
            <person name="Birren B."/>
        </authorList>
    </citation>
    <scope>NUCLEOTIDE SEQUENCE [LARGE SCALE GENOMIC DNA]</scope>
    <source>
        <strain evidence="7">floridensis</strain>
    </source>
</reference>
<sequence length="86" mass="9183">MKIIFQGVDPSKLQSHTLTIAPNTQVNNIPTLIGYLNAYHDTQAFFKDNVLPPGMMCIINGVDSCCGDGCVSAGDEIVFINSLHGG</sequence>
<name>L2GYE0_VAVCU</name>
<dbReference type="Proteomes" id="UP000011081">
    <property type="component" value="Unassembled WGS sequence"/>
</dbReference>
<dbReference type="OrthoDB" id="10248987at2759"/>
<dbReference type="InterPro" id="IPR016155">
    <property type="entry name" value="Mopterin_synth/thiamin_S_b"/>
</dbReference>
<organism evidence="6 7">
    <name type="scientific">Vavraia culicis (isolate floridensis)</name>
    <name type="common">Microsporidian parasite</name>
    <dbReference type="NCBI Taxonomy" id="948595"/>
    <lineage>
        <taxon>Eukaryota</taxon>
        <taxon>Fungi</taxon>
        <taxon>Fungi incertae sedis</taxon>
        <taxon>Microsporidia</taxon>
        <taxon>Pleistophoridae</taxon>
        <taxon>Vavraia</taxon>
    </lineage>
</organism>
<dbReference type="Gene3D" id="3.10.20.30">
    <property type="match status" value="1"/>
</dbReference>
<dbReference type="Pfam" id="PF09138">
    <property type="entry name" value="Urm1"/>
    <property type="match status" value="1"/>
</dbReference>
<dbReference type="GO" id="GO:0034227">
    <property type="term" value="P:tRNA thio-modification"/>
    <property type="evidence" value="ECO:0007669"/>
    <property type="project" value="InterPro"/>
</dbReference>
<dbReference type="UniPathway" id="UPA00988"/>
<dbReference type="EMBL" id="GL877405">
    <property type="protein sequence ID" value="ELA48303.1"/>
    <property type="molecule type" value="Genomic_DNA"/>
</dbReference>
<dbReference type="AlphaFoldDB" id="L2GYE0"/>
<evidence type="ECO:0000313" key="6">
    <source>
        <dbReference type="EMBL" id="ELA48303.1"/>
    </source>
</evidence>
<dbReference type="InParanoid" id="L2GYE0"/>
<dbReference type="GO" id="GO:0005737">
    <property type="term" value="C:cytoplasm"/>
    <property type="evidence" value="ECO:0007669"/>
    <property type="project" value="UniProtKB-SubCell"/>
</dbReference>
<dbReference type="GeneID" id="19878030"/>
<evidence type="ECO:0000256" key="1">
    <source>
        <dbReference type="ARBA" id="ARBA00022490"/>
    </source>
</evidence>
<comment type="similarity">
    <text evidence="5">Belongs to the URM1 family.</text>
</comment>
<keyword evidence="1 5" id="KW-0963">Cytoplasm</keyword>
<proteinExistence type="inferred from homology"/>
<keyword evidence="2" id="KW-1017">Isopeptide bond</keyword>